<dbReference type="Proteomes" id="UP001153709">
    <property type="component" value="Chromosome 6"/>
</dbReference>
<dbReference type="SUPFAM" id="SSF47862">
    <property type="entry name" value="Saposin"/>
    <property type="match status" value="1"/>
</dbReference>
<dbReference type="AlphaFoldDB" id="A0A9N9T6X3"/>
<feature type="signal peptide" evidence="2">
    <location>
        <begin position="1"/>
        <end position="19"/>
    </location>
</feature>
<proteinExistence type="predicted"/>
<feature type="domain" description="Saposin B-type" evidence="3">
    <location>
        <begin position="39"/>
        <end position="118"/>
    </location>
</feature>
<feature type="chain" id="PRO_5040307015" description="Saposin B-type domain-containing protein" evidence="2">
    <location>
        <begin position="20"/>
        <end position="118"/>
    </location>
</feature>
<dbReference type="InterPro" id="IPR011001">
    <property type="entry name" value="Saposin-like"/>
</dbReference>
<keyword evidence="2" id="KW-0732">Signal</keyword>
<reference evidence="4" key="1">
    <citation type="submission" date="2022-01" db="EMBL/GenBank/DDBJ databases">
        <authorList>
            <person name="King R."/>
        </authorList>
    </citation>
    <scope>NUCLEOTIDE SEQUENCE</scope>
</reference>
<name>A0A9N9T6X3_DIABA</name>
<dbReference type="SMART" id="SM00741">
    <property type="entry name" value="SapB"/>
    <property type="match status" value="1"/>
</dbReference>
<organism evidence="4 5">
    <name type="scientific">Diabrotica balteata</name>
    <name type="common">Banded cucumber beetle</name>
    <dbReference type="NCBI Taxonomy" id="107213"/>
    <lineage>
        <taxon>Eukaryota</taxon>
        <taxon>Metazoa</taxon>
        <taxon>Ecdysozoa</taxon>
        <taxon>Arthropoda</taxon>
        <taxon>Hexapoda</taxon>
        <taxon>Insecta</taxon>
        <taxon>Pterygota</taxon>
        <taxon>Neoptera</taxon>
        <taxon>Endopterygota</taxon>
        <taxon>Coleoptera</taxon>
        <taxon>Polyphaga</taxon>
        <taxon>Cucujiformia</taxon>
        <taxon>Chrysomeloidea</taxon>
        <taxon>Chrysomelidae</taxon>
        <taxon>Galerucinae</taxon>
        <taxon>Diabroticina</taxon>
        <taxon>Diabroticites</taxon>
        <taxon>Diabrotica</taxon>
    </lineage>
</organism>
<dbReference type="OrthoDB" id="69496at2759"/>
<dbReference type="Gene3D" id="1.10.225.10">
    <property type="entry name" value="Saposin-like"/>
    <property type="match status" value="1"/>
</dbReference>
<evidence type="ECO:0000313" key="5">
    <source>
        <dbReference type="Proteomes" id="UP001153709"/>
    </source>
</evidence>
<dbReference type="PROSITE" id="PS50015">
    <property type="entry name" value="SAP_B"/>
    <property type="match status" value="1"/>
</dbReference>
<gene>
    <name evidence="4" type="ORF">DIABBA_LOCUS10044</name>
</gene>
<evidence type="ECO:0000313" key="4">
    <source>
        <dbReference type="EMBL" id="CAG9837018.1"/>
    </source>
</evidence>
<keyword evidence="1" id="KW-1015">Disulfide bond</keyword>
<sequence length="118" mass="13518">MKTILILALLSCVALTIYAQGPEPEPTHEPEPEPTDEPDEFKCDVCITFGTIIKDYVDEKVPLEEVKKDADRLCHDLADHLKEICEKDLLPNLDKIYEGLHEHTPEDLCEHLHYCGRH</sequence>
<evidence type="ECO:0000256" key="2">
    <source>
        <dbReference type="SAM" id="SignalP"/>
    </source>
</evidence>
<accession>A0A9N9T6X3</accession>
<evidence type="ECO:0000259" key="3">
    <source>
        <dbReference type="PROSITE" id="PS50015"/>
    </source>
</evidence>
<dbReference type="InterPro" id="IPR008139">
    <property type="entry name" value="SaposinB_dom"/>
</dbReference>
<evidence type="ECO:0000256" key="1">
    <source>
        <dbReference type="ARBA" id="ARBA00023157"/>
    </source>
</evidence>
<protein>
    <recommendedName>
        <fullName evidence="3">Saposin B-type domain-containing protein</fullName>
    </recommendedName>
</protein>
<keyword evidence="5" id="KW-1185">Reference proteome</keyword>
<dbReference type="EMBL" id="OU898281">
    <property type="protein sequence ID" value="CAG9837018.1"/>
    <property type="molecule type" value="Genomic_DNA"/>
</dbReference>